<organism evidence="3">
    <name type="scientific">freshwater metagenome</name>
    <dbReference type="NCBI Taxonomy" id="449393"/>
    <lineage>
        <taxon>unclassified sequences</taxon>
        <taxon>metagenomes</taxon>
        <taxon>ecological metagenomes</taxon>
    </lineage>
</organism>
<keyword evidence="1" id="KW-1133">Transmembrane helix</keyword>
<name>A0A6J6Q009_9ZZZZ</name>
<gene>
    <name evidence="2" type="ORF">UFOPK2310_01269</name>
    <name evidence="3" type="ORF">UFOPK2625_00657</name>
</gene>
<feature type="transmembrane region" description="Helical" evidence="1">
    <location>
        <begin position="20"/>
        <end position="39"/>
    </location>
</feature>
<sequence>MSDLGDPMNEKAPSRRRNFWQLDIPMVLAVAMCTVFTVIEVRRIGEGVWRAWAYAFEWPMIGLFCIWIWYRYRKEGSIAKGFSARWQARLARISAAADEVPSAPEAAPRLVDPGLDSWRSYVADLQRREPPGRPPDESVTN</sequence>
<evidence type="ECO:0000313" key="2">
    <source>
        <dbReference type="EMBL" id="CAB4681635.1"/>
    </source>
</evidence>
<protein>
    <submittedName>
        <fullName evidence="3">Unannotated protein</fullName>
    </submittedName>
</protein>
<reference evidence="3" key="1">
    <citation type="submission" date="2020-05" db="EMBL/GenBank/DDBJ databases">
        <authorList>
            <person name="Chiriac C."/>
            <person name="Salcher M."/>
            <person name="Ghai R."/>
            <person name="Kavagutti S V."/>
        </authorList>
    </citation>
    <scope>NUCLEOTIDE SEQUENCE</scope>
</reference>
<feature type="transmembrane region" description="Helical" evidence="1">
    <location>
        <begin position="51"/>
        <end position="70"/>
    </location>
</feature>
<dbReference type="EMBL" id="CAEZXZ010000081">
    <property type="protein sequence ID" value="CAB4704116.1"/>
    <property type="molecule type" value="Genomic_DNA"/>
</dbReference>
<evidence type="ECO:0000313" key="3">
    <source>
        <dbReference type="EMBL" id="CAB4704116.1"/>
    </source>
</evidence>
<accession>A0A6J6Q009</accession>
<keyword evidence="1" id="KW-0812">Transmembrane</keyword>
<evidence type="ECO:0000256" key="1">
    <source>
        <dbReference type="SAM" id="Phobius"/>
    </source>
</evidence>
<proteinExistence type="predicted"/>
<dbReference type="EMBL" id="CAEZWW010000175">
    <property type="protein sequence ID" value="CAB4681635.1"/>
    <property type="molecule type" value="Genomic_DNA"/>
</dbReference>
<dbReference type="AlphaFoldDB" id="A0A6J6Q009"/>
<keyword evidence="1" id="KW-0472">Membrane</keyword>